<dbReference type="EMBL" id="GBXM01088668">
    <property type="protein sequence ID" value="JAH19909.1"/>
    <property type="molecule type" value="Transcribed_RNA"/>
</dbReference>
<evidence type="ECO:0000313" key="1">
    <source>
        <dbReference type="EMBL" id="JAH19909.1"/>
    </source>
</evidence>
<reference evidence="1" key="2">
    <citation type="journal article" date="2015" name="Fish Shellfish Immunol.">
        <title>Early steps in the European eel (Anguilla anguilla)-Vibrio vulnificus interaction in the gills: Role of the RtxA13 toxin.</title>
        <authorList>
            <person name="Callol A."/>
            <person name="Pajuelo D."/>
            <person name="Ebbesson L."/>
            <person name="Teles M."/>
            <person name="MacKenzie S."/>
            <person name="Amaro C."/>
        </authorList>
    </citation>
    <scope>NUCLEOTIDE SEQUENCE</scope>
</reference>
<dbReference type="AlphaFoldDB" id="A0A0E9QSW1"/>
<accession>A0A0E9QSW1</accession>
<proteinExistence type="predicted"/>
<organism evidence="1">
    <name type="scientific">Anguilla anguilla</name>
    <name type="common">European freshwater eel</name>
    <name type="synonym">Muraena anguilla</name>
    <dbReference type="NCBI Taxonomy" id="7936"/>
    <lineage>
        <taxon>Eukaryota</taxon>
        <taxon>Metazoa</taxon>
        <taxon>Chordata</taxon>
        <taxon>Craniata</taxon>
        <taxon>Vertebrata</taxon>
        <taxon>Euteleostomi</taxon>
        <taxon>Actinopterygii</taxon>
        <taxon>Neopterygii</taxon>
        <taxon>Teleostei</taxon>
        <taxon>Anguilliformes</taxon>
        <taxon>Anguillidae</taxon>
        <taxon>Anguilla</taxon>
    </lineage>
</organism>
<protein>
    <submittedName>
        <fullName evidence="1">Uncharacterized protein</fullName>
    </submittedName>
</protein>
<reference evidence="1" key="1">
    <citation type="submission" date="2014-11" db="EMBL/GenBank/DDBJ databases">
        <authorList>
            <person name="Amaro Gonzalez C."/>
        </authorList>
    </citation>
    <scope>NUCLEOTIDE SEQUENCE</scope>
</reference>
<sequence>MRPETTRVLVTRRYRLPLQYAVCWPIVSYAFPLLPEMGSRKYDLYTPVCRNRIWL</sequence>
<name>A0A0E9QSW1_ANGAN</name>